<dbReference type="EMBL" id="RCZG01000008">
    <property type="protein sequence ID" value="TPG32497.1"/>
    <property type="molecule type" value="Genomic_DNA"/>
</dbReference>
<evidence type="ECO:0000313" key="2">
    <source>
        <dbReference type="Proteomes" id="UP000320095"/>
    </source>
</evidence>
<dbReference type="Proteomes" id="UP000320095">
    <property type="component" value="Unassembled WGS sequence"/>
</dbReference>
<sequence>MVLAWSRGCVAAFQSDLAPGYEPRQVQPTTELVLSHKHPEGLWVKGLLMQSAAPFSSRHRIHTTTGELRSVVVGDAILVDDGRIVATREFYVDVTESLNAAREQSVSA</sequence>
<gene>
    <name evidence="1" type="ORF">EAH80_19725</name>
</gene>
<organism evidence="1 2">
    <name type="scientific">Mycolicibacterium hodleri</name>
    <dbReference type="NCBI Taxonomy" id="49897"/>
    <lineage>
        <taxon>Bacteria</taxon>
        <taxon>Bacillati</taxon>
        <taxon>Actinomycetota</taxon>
        <taxon>Actinomycetes</taxon>
        <taxon>Mycobacteriales</taxon>
        <taxon>Mycobacteriaceae</taxon>
        <taxon>Mycolicibacterium</taxon>
    </lineage>
</organism>
<protein>
    <submittedName>
        <fullName evidence="1">Uncharacterized protein</fullName>
    </submittedName>
</protein>
<reference evidence="1 2" key="1">
    <citation type="journal article" date="2019" name="Environ. Microbiol.">
        <title>Species interactions and distinct microbial communities in high Arctic permafrost affected cryosols are associated with the CH4 and CO2 gas fluxes.</title>
        <authorList>
            <person name="Altshuler I."/>
            <person name="Hamel J."/>
            <person name="Turney S."/>
            <person name="Magnuson E."/>
            <person name="Levesque R."/>
            <person name="Greer C."/>
            <person name="Whyte L.G."/>
        </authorList>
    </citation>
    <scope>NUCLEOTIDE SEQUENCE [LARGE SCALE GENOMIC DNA]</scope>
    <source>
        <strain evidence="1 2">S5.20</strain>
    </source>
</reference>
<evidence type="ECO:0000313" key="1">
    <source>
        <dbReference type="EMBL" id="TPG32497.1"/>
    </source>
</evidence>
<comment type="caution">
    <text evidence="1">The sequence shown here is derived from an EMBL/GenBank/DDBJ whole genome shotgun (WGS) entry which is preliminary data.</text>
</comment>
<accession>A0A502E4R4</accession>
<proteinExistence type="predicted"/>
<keyword evidence="2" id="KW-1185">Reference proteome</keyword>
<dbReference type="AlphaFoldDB" id="A0A502E4R4"/>
<name>A0A502E4R4_9MYCO</name>